<dbReference type="SUPFAM" id="SSF55961">
    <property type="entry name" value="Bet v1-like"/>
    <property type="match status" value="1"/>
</dbReference>
<dbReference type="InterPro" id="IPR051761">
    <property type="entry name" value="MLP-like_ligand-binding"/>
</dbReference>
<evidence type="ECO:0000259" key="2">
    <source>
        <dbReference type="Pfam" id="PF00407"/>
    </source>
</evidence>
<gene>
    <name evidence="3" type="ORF">CQW23_21808</name>
</gene>
<keyword evidence="1" id="KW-0175">Coiled coil</keyword>
<dbReference type="Pfam" id="PF00407">
    <property type="entry name" value="Bet_v_1"/>
    <property type="match status" value="1"/>
</dbReference>
<dbReference type="InterPro" id="IPR023393">
    <property type="entry name" value="START-like_dom_sf"/>
</dbReference>
<sequence>MSFVCYFGGAVVGGGFGVGTCGVCVVDGVETYGVISLLLMLIKGSEIGSNFAQPALKARVKMGSRNKLLANRITSYVGRFEPIRLRNQVKGSGNNKAWDFYPTSDLLVSTAIGLIIATNRSHGMQVRLQKLTPWLPLFLLLQLLVQDISILHDTVRELQGQVNDLQRELVAMRVTMFREIQRLIGALLLVLSIDEPCVGIDWSSIGFMSTDYQSVVTDLSSIGGKYSSLMELCCVLPANVHLLPQMDESSVVTGESYVATDYISVAIDKALVGIDVMVTRLLESSSGSVTSEGKEEVVKVVIEDVDEEKRLVTFKAFEGYIIEQYDAFKMTLHIEKGEKNLGLMGSRIREKE</sequence>
<keyword evidence="4" id="KW-1185">Reference proteome</keyword>
<reference evidence="4" key="2">
    <citation type="journal article" date="2017" name="J. Anim. Genet.">
        <title>Multiple reference genome sequences of hot pepper reveal the massive evolution of plant disease resistance genes by retroduplication.</title>
        <authorList>
            <person name="Kim S."/>
            <person name="Park J."/>
            <person name="Yeom S.-I."/>
            <person name="Kim Y.-M."/>
            <person name="Seo E."/>
            <person name="Kim K.-T."/>
            <person name="Kim M.-S."/>
            <person name="Lee J.M."/>
            <person name="Cheong K."/>
            <person name="Shin H.-S."/>
            <person name="Kim S.-B."/>
            <person name="Han K."/>
            <person name="Lee J."/>
            <person name="Park M."/>
            <person name="Lee H.-A."/>
            <person name="Lee H.-Y."/>
            <person name="Lee Y."/>
            <person name="Oh S."/>
            <person name="Lee J.H."/>
            <person name="Choi E."/>
            <person name="Choi E."/>
            <person name="Lee S.E."/>
            <person name="Jeon J."/>
            <person name="Kim H."/>
            <person name="Choi G."/>
            <person name="Song H."/>
            <person name="Lee J."/>
            <person name="Lee S.-C."/>
            <person name="Kwon J.-K."/>
            <person name="Lee H.-Y."/>
            <person name="Koo N."/>
            <person name="Hong Y."/>
            <person name="Kim R.W."/>
            <person name="Kang W.-H."/>
            <person name="Huh J.H."/>
            <person name="Kang B.-C."/>
            <person name="Yang T.-J."/>
            <person name="Lee Y.-H."/>
            <person name="Bennetzen J.L."/>
            <person name="Choi D."/>
        </authorList>
    </citation>
    <scope>NUCLEOTIDE SEQUENCE [LARGE SCALE GENOMIC DNA]</scope>
    <source>
        <strain evidence="4">cv. PBC81</strain>
    </source>
</reference>
<reference evidence="3 4" key="1">
    <citation type="journal article" date="2017" name="Genome Biol.">
        <title>New reference genome sequences of hot pepper reveal the massive evolution of plant disease-resistance genes by retroduplication.</title>
        <authorList>
            <person name="Kim S."/>
            <person name="Park J."/>
            <person name="Yeom S.I."/>
            <person name="Kim Y.M."/>
            <person name="Seo E."/>
            <person name="Kim K.T."/>
            <person name="Kim M.S."/>
            <person name="Lee J.M."/>
            <person name="Cheong K."/>
            <person name="Shin H.S."/>
            <person name="Kim S.B."/>
            <person name="Han K."/>
            <person name="Lee J."/>
            <person name="Park M."/>
            <person name="Lee H.A."/>
            <person name="Lee H.Y."/>
            <person name="Lee Y."/>
            <person name="Oh S."/>
            <person name="Lee J.H."/>
            <person name="Choi E."/>
            <person name="Choi E."/>
            <person name="Lee S.E."/>
            <person name="Jeon J."/>
            <person name="Kim H."/>
            <person name="Choi G."/>
            <person name="Song H."/>
            <person name="Lee J."/>
            <person name="Lee S.C."/>
            <person name="Kwon J.K."/>
            <person name="Lee H.Y."/>
            <person name="Koo N."/>
            <person name="Hong Y."/>
            <person name="Kim R.W."/>
            <person name="Kang W.H."/>
            <person name="Huh J.H."/>
            <person name="Kang B.C."/>
            <person name="Yang T.J."/>
            <person name="Lee Y.H."/>
            <person name="Bennetzen J.L."/>
            <person name="Choi D."/>
        </authorList>
    </citation>
    <scope>NUCLEOTIDE SEQUENCE [LARGE SCALE GENOMIC DNA]</scope>
    <source>
        <strain evidence="4">cv. PBC81</strain>
    </source>
</reference>
<protein>
    <recommendedName>
        <fullName evidence="2">Bet v I/Major latex protein domain-containing protein</fullName>
    </recommendedName>
</protein>
<dbReference type="Gene3D" id="3.30.530.20">
    <property type="match status" value="1"/>
</dbReference>
<feature type="coiled-coil region" evidence="1">
    <location>
        <begin position="148"/>
        <end position="175"/>
    </location>
</feature>
<proteinExistence type="predicted"/>
<evidence type="ECO:0000313" key="3">
    <source>
        <dbReference type="EMBL" id="PHT38235.1"/>
    </source>
</evidence>
<dbReference type="AlphaFoldDB" id="A0A2G2VZ32"/>
<dbReference type="GO" id="GO:0006952">
    <property type="term" value="P:defense response"/>
    <property type="evidence" value="ECO:0007669"/>
    <property type="project" value="InterPro"/>
</dbReference>
<comment type="caution">
    <text evidence="3">The sequence shown here is derived from an EMBL/GenBank/DDBJ whole genome shotgun (WGS) entry which is preliminary data.</text>
</comment>
<evidence type="ECO:0000256" key="1">
    <source>
        <dbReference type="SAM" id="Coils"/>
    </source>
</evidence>
<dbReference type="EMBL" id="MLFT02000009">
    <property type="protein sequence ID" value="PHT38235.1"/>
    <property type="molecule type" value="Genomic_DNA"/>
</dbReference>
<dbReference type="InterPro" id="IPR000916">
    <property type="entry name" value="Bet_v_I/MLP"/>
</dbReference>
<accession>A0A2G2VZ32</accession>
<dbReference type="PANTHER" id="PTHR31907">
    <property type="entry name" value="MLP-LIKE PROTEIN 423"/>
    <property type="match status" value="1"/>
</dbReference>
<organism evidence="3 4">
    <name type="scientific">Capsicum baccatum</name>
    <name type="common">Peruvian pepper</name>
    <dbReference type="NCBI Taxonomy" id="33114"/>
    <lineage>
        <taxon>Eukaryota</taxon>
        <taxon>Viridiplantae</taxon>
        <taxon>Streptophyta</taxon>
        <taxon>Embryophyta</taxon>
        <taxon>Tracheophyta</taxon>
        <taxon>Spermatophyta</taxon>
        <taxon>Magnoliopsida</taxon>
        <taxon>eudicotyledons</taxon>
        <taxon>Gunneridae</taxon>
        <taxon>Pentapetalae</taxon>
        <taxon>asterids</taxon>
        <taxon>lamiids</taxon>
        <taxon>Solanales</taxon>
        <taxon>Solanaceae</taxon>
        <taxon>Solanoideae</taxon>
        <taxon>Capsiceae</taxon>
        <taxon>Capsicum</taxon>
    </lineage>
</organism>
<dbReference type="Proteomes" id="UP000224567">
    <property type="component" value="Unassembled WGS sequence"/>
</dbReference>
<name>A0A2G2VZ32_CAPBA</name>
<evidence type="ECO:0000313" key="4">
    <source>
        <dbReference type="Proteomes" id="UP000224567"/>
    </source>
</evidence>
<feature type="domain" description="Bet v I/Major latex protein" evidence="2">
    <location>
        <begin position="290"/>
        <end position="335"/>
    </location>
</feature>